<dbReference type="PATRIC" id="fig|270351.6.peg.6277"/>
<evidence type="ECO:0000313" key="1">
    <source>
        <dbReference type="EMBL" id="KMO37589.1"/>
    </source>
</evidence>
<reference evidence="1 2" key="1">
    <citation type="submission" date="2015-03" db="EMBL/GenBank/DDBJ databases">
        <title>Genome sequencing of Methylobacterium aquaticum DSM16371 type strain.</title>
        <authorList>
            <person name="Chaudhry V."/>
            <person name="Patil P.B."/>
        </authorList>
    </citation>
    <scope>NUCLEOTIDE SEQUENCE [LARGE SCALE GENOMIC DNA]</scope>
    <source>
        <strain evidence="1 2">DSM 16371</strain>
    </source>
</reference>
<proteinExistence type="predicted"/>
<gene>
    <name evidence="1" type="ORF">VP06_07925</name>
</gene>
<name>A0A0J6SV50_9HYPH</name>
<evidence type="ECO:0000313" key="2">
    <source>
        <dbReference type="Proteomes" id="UP000035929"/>
    </source>
</evidence>
<dbReference type="Proteomes" id="UP000035929">
    <property type="component" value="Unassembled WGS sequence"/>
</dbReference>
<organism evidence="1 2">
    <name type="scientific">Methylobacterium aquaticum</name>
    <dbReference type="NCBI Taxonomy" id="270351"/>
    <lineage>
        <taxon>Bacteria</taxon>
        <taxon>Pseudomonadati</taxon>
        <taxon>Pseudomonadota</taxon>
        <taxon>Alphaproteobacteria</taxon>
        <taxon>Hyphomicrobiales</taxon>
        <taxon>Methylobacteriaceae</taxon>
        <taxon>Methylobacterium</taxon>
    </lineage>
</organism>
<dbReference type="AlphaFoldDB" id="A0A0J6SV50"/>
<comment type="caution">
    <text evidence="1">The sequence shown here is derived from an EMBL/GenBank/DDBJ whole genome shotgun (WGS) entry which is preliminary data.</text>
</comment>
<accession>A0A0J6SV50</accession>
<sequence>MQLPSLCAFVNYIRVVCDADDAAIAHSLNDLRPGTSGQDLKSWAQTWMMRQVRLHVPPPIPVEDAAFSLIVGRDLARIGREFRNCLGERLAEAFLASTIHYLWTDAPGGAAVVALSPLSDGGWFVEDVRQARNRRLSSSAVRELRAALSKYGITIHLLAPESGPSPHALRHLINSWASGLDLSDDDDEEQDCGGGEEEAEVLRHLDRLLAGINGEPVPDGYYEDETETA</sequence>
<protein>
    <submittedName>
        <fullName evidence="1">Uncharacterized protein</fullName>
    </submittedName>
</protein>
<dbReference type="EMBL" id="LABX01000055">
    <property type="protein sequence ID" value="KMO37589.1"/>
    <property type="molecule type" value="Genomic_DNA"/>
</dbReference>